<dbReference type="InterPro" id="IPR029056">
    <property type="entry name" value="Ribokinase-like"/>
</dbReference>
<comment type="function">
    <text evidence="3">Condenses 4-methyl-5-(beta-hydroxyethyl)thiazole monophosphate (THZ-P) and 2-methyl-4-amino-5-hydroxymethyl pyrimidine pyrophosphate (HMP-PP) to form thiamine monophosphate (TMP).</text>
</comment>
<dbReference type="GO" id="GO:0004417">
    <property type="term" value="F:hydroxyethylthiazole kinase activity"/>
    <property type="evidence" value="ECO:0007669"/>
    <property type="project" value="UniProtKB-EC"/>
</dbReference>
<dbReference type="GO" id="GO:0004789">
    <property type="term" value="F:thiamine-phosphate diphosphorylase activity"/>
    <property type="evidence" value="ECO:0007669"/>
    <property type="project" value="UniProtKB-EC"/>
</dbReference>
<proteinExistence type="inferred from homology"/>
<dbReference type="FunFam" id="3.20.20.70:FF:000104">
    <property type="entry name" value="Thiamine biosynthetic bifunctional enzyme"/>
    <property type="match status" value="1"/>
</dbReference>
<dbReference type="InterPro" id="IPR034291">
    <property type="entry name" value="TMP_synthase"/>
</dbReference>
<comment type="similarity">
    <text evidence="17">In the N-terminal section; belongs to the thiamine-phosphate synthase family.</text>
</comment>
<name>A0AAD5TKB4_9FUNG</name>
<dbReference type="PRINTS" id="PR01099">
    <property type="entry name" value="HYETHTZKNASE"/>
</dbReference>
<evidence type="ECO:0000256" key="6">
    <source>
        <dbReference type="ARBA" id="ARBA00022679"/>
    </source>
</evidence>
<dbReference type="GO" id="GO:0009228">
    <property type="term" value="P:thiamine biosynthetic process"/>
    <property type="evidence" value="ECO:0007669"/>
    <property type="project" value="UniProtKB-KW"/>
</dbReference>
<dbReference type="GO" id="GO:0000287">
    <property type="term" value="F:magnesium ion binding"/>
    <property type="evidence" value="ECO:0007669"/>
    <property type="project" value="InterPro"/>
</dbReference>
<dbReference type="GO" id="GO:0005737">
    <property type="term" value="C:cytoplasm"/>
    <property type="evidence" value="ECO:0007669"/>
    <property type="project" value="TreeGrafter"/>
</dbReference>
<evidence type="ECO:0000256" key="17">
    <source>
        <dbReference type="ARBA" id="ARBA00061283"/>
    </source>
</evidence>
<evidence type="ECO:0000256" key="16">
    <source>
        <dbReference type="ARBA" id="ARBA00061146"/>
    </source>
</evidence>
<evidence type="ECO:0000313" key="19">
    <source>
        <dbReference type="EMBL" id="KAJ3177027.1"/>
    </source>
</evidence>
<dbReference type="PANTHER" id="PTHR20857">
    <property type="entry name" value="THIAMINE-PHOSPHATE PYROPHOSPHORYLASE"/>
    <property type="match status" value="1"/>
</dbReference>
<evidence type="ECO:0000256" key="7">
    <source>
        <dbReference type="ARBA" id="ARBA00022723"/>
    </source>
</evidence>
<dbReference type="SUPFAM" id="SSF51391">
    <property type="entry name" value="Thiamin phosphate synthase"/>
    <property type="match status" value="1"/>
</dbReference>
<keyword evidence="20" id="KW-1185">Reference proteome</keyword>
<dbReference type="EMBL" id="JADGJQ010000036">
    <property type="protein sequence ID" value="KAJ3177027.1"/>
    <property type="molecule type" value="Genomic_DNA"/>
</dbReference>
<dbReference type="Proteomes" id="UP001212152">
    <property type="component" value="Unassembled WGS sequence"/>
</dbReference>
<evidence type="ECO:0000256" key="10">
    <source>
        <dbReference type="ARBA" id="ARBA00022840"/>
    </source>
</evidence>
<evidence type="ECO:0000259" key="18">
    <source>
        <dbReference type="Pfam" id="PF02581"/>
    </source>
</evidence>
<dbReference type="InterPro" id="IPR000417">
    <property type="entry name" value="Hyethyz_kinase"/>
</dbReference>
<evidence type="ECO:0000256" key="1">
    <source>
        <dbReference type="ARBA" id="ARBA00001771"/>
    </source>
</evidence>
<dbReference type="NCBIfam" id="TIGR00693">
    <property type="entry name" value="thiE"/>
    <property type="match status" value="1"/>
</dbReference>
<dbReference type="SUPFAM" id="SSF53613">
    <property type="entry name" value="Ribokinase-like"/>
    <property type="match status" value="1"/>
</dbReference>
<dbReference type="NCBIfam" id="TIGR00694">
    <property type="entry name" value="thiM"/>
    <property type="match status" value="1"/>
</dbReference>
<keyword evidence="6" id="KW-0808">Transferase</keyword>
<dbReference type="HAMAP" id="MF_00228">
    <property type="entry name" value="Thz_kinase"/>
    <property type="match status" value="1"/>
</dbReference>
<dbReference type="InterPro" id="IPR013785">
    <property type="entry name" value="Aldolase_TIM"/>
</dbReference>
<dbReference type="PANTHER" id="PTHR20857:SF23">
    <property type="entry name" value="THIAMINE BIOSYNTHETIC BIFUNCTIONAL ENZYME"/>
    <property type="match status" value="1"/>
</dbReference>
<feature type="domain" description="Thiamine phosphate synthase/TenI" evidence="18">
    <location>
        <begin position="12"/>
        <end position="212"/>
    </location>
</feature>
<keyword evidence="12" id="KW-0784">Thiamine biosynthesis</keyword>
<evidence type="ECO:0000256" key="9">
    <source>
        <dbReference type="ARBA" id="ARBA00022777"/>
    </source>
</evidence>
<sequence length="524" mass="54234">MPHYNGNIDLSLYLVTDRGLLPAGSDLLSVIAAAIDGGVTLVQLREKTLDTKSFVALARRVLAVCRAARVPLLINDRLDVALAVDADGVHIGQNDMPLATARALLGPDKIVGVTVENVEHALRAVAEGADYLGTAAIFATTTKKHPDSFTPLNFAGVQEILRAVAPYRIPVCTIGGINLQNVEDVLSKTAISAGAGDGPGCRLQGVAVVSAIVAQADPRVASAALAAKIRPLVHPSVSLITTPSSALASDTSVSAVVDQIIAAYGRVRSQKPLIHNITNYVVMNDTANVILQMGALPVMAHAVDEVAEITEISQALVLNIGTLSTKWIEAMRVSSTKAKSKSIPVILDPVGAGATKFRTDTCRELLKMQAVTVLKGNAGEIAALGGIEGLTMRGVESVGSLEDPSRAICTLAQTLQTCVAMSGPIDTISDGVRTVSIANGNEWLGSITGTGCSTTAMVACFAAVEKDPLVAAVGGLLCMGIAAEVAVKSGRVNGPGSFKVALHDAISQLTGEQLRQRARITLSA</sequence>
<comment type="catalytic activity">
    <reaction evidence="1">
        <text>5-(2-hydroxyethyl)-4-methylthiazole + ATP = 4-methyl-5-(2-phosphooxyethyl)-thiazole + ADP + H(+)</text>
        <dbReference type="Rhea" id="RHEA:24212"/>
        <dbReference type="ChEBI" id="CHEBI:15378"/>
        <dbReference type="ChEBI" id="CHEBI:17957"/>
        <dbReference type="ChEBI" id="CHEBI:30616"/>
        <dbReference type="ChEBI" id="CHEBI:58296"/>
        <dbReference type="ChEBI" id="CHEBI:456216"/>
        <dbReference type="EC" id="2.7.1.50"/>
    </reaction>
</comment>
<evidence type="ECO:0000256" key="12">
    <source>
        <dbReference type="ARBA" id="ARBA00022977"/>
    </source>
</evidence>
<evidence type="ECO:0000256" key="5">
    <source>
        <dbReference type="ARBA" id="ARBA00005165"/>
    </source>
</evidence>
<evidence type="ECO:0000256" key="4">
    <source>
        <dbReference type="ARBA" id="ARBA00004868"/>
    </source>
</evidence>
<reference evidence="19" key="1">
    <citation type="submission" date="2020-05" db="EMBL/GenBank/DDBJ databases">
        <title>Phylogenomic resolution of chytrid fungi.</title>
        <authorList>
            <person name="Stajich J.E."/>
            <person name="Amses K."/>
            <person name="Simmons R."/>
            <person name="Seto K."/>
            <person name="Myers J."/>
            <person name="Bonds A."/>
            <person name="Quandt C.A."/>
            <person name="Barry K."/>
            <person name="Liu P."/>
            <person name="Grigoriev I."/>
            <person name="Longcore J.E."/>
            <person name="James T.Y."/>
        </authorList>
    </citation>
    <scope>NUCLEOTIDE SEQUENCE</scope>
    <source>
        <strain evidence="19">JEL0379</strain>
    </source>
</reference>
<evidence type="ECO:0000256" key="15">
    <source>
        <dbReference type="ARBA" id="ARBA00047883"/>
    </source>
</evidence>
<evidence type="ECO:0000256" key="13">
    <source>
        <dbReference type="ARBA" id="ARBA00047334"/>
    </source>
</evidence>
<keyword evidence="10" id="KW-0067">ATP-binding</keyword>
<dbReference type="CDD" id="cd01170">
    <property type="entry name" value="THZ_kinase"/>
    <property type="match status" value="1"/>
</dbReference>
<gene>
    <name evidence="19" type="ORF">HDU87_004743</name>
</gene>
<comment type="similarity">
    <text evidence="16">In the C-terminal section; belongs to the Thz kinase family.</text>
</comment>
<dbReference type="Gene3D" id="3.40.1190.20">
    <property type="match status" value="1"/>
</dbReference>
<dbReference type="CDD" id="cd00564">
    <property type="entry name" value="TMP_TenI"/>
    <property type="match status" value="1"/>
</dbReference>
<dbReference type="InterPro" id="IPR036206">
    <property type="entry name" value="ThiamineP_synth_sf"/>
</dbReference>
<dbReference type="InterPro" id="IPR022998">
    <property type="entry name" value="ThiamineP_synth_TenI"/>
</dbReference>
<comment type="catalytic activity">
    <reaction evidence="15">
        <text>2-[(2R,5Z)-2-carboxy-4-methylthiazol-5(2H)-ylidene]ethyl phosphate + 4-amino-2-methyl-5-(diphosphooxymethyl)pyrimidine + 2 H(+) = thiamine phosphate + CO2 + diphosphate</text>
        <dbReference type="Rhea" id="RHEA:47844"/>
        <dbReference type="ChEBI" id="CHEBI:15378"/>
        <dbReference type="ChEBI" id="CHEBI:16526"/>
        <dbReference type="ChEBI" id="CHEBI:33019"/>
        <dbReference type="ChEBI" id="CHEBI:37575"/>
        <dbReference type="ChEBI" id="CHEBI:57841"/>
        <dbReference type="ChEBI" id="CHEBI:62899"/>
        <dbReference type="EC" id="2.5.1.3"/>
    </reaction>
</comment>
<dbReference type="GO" id="GO:0005524">
    <property type="term" value="F:ATP binding"/>
    <property type="evidence" value="ECO:0007669"/>
    <property type="project" value="UniProtKB-KW"/>
</dbReference>
<comment type="pathway">
    <text evidence="5">Cofactor biosynthesis; thiamine diphosphate biosynthesis; thiamine phosphate from 4-amino-2-methyl-5-diphosphomethylpyrimidine and 4-methyl-5-(2-phosphoethyl)-thiazole: step 1/1.</text>
</comment>
<dbReference type="Pfam" id="PF02110">
    <property type="entry name" value="HK"/>
    <property type="match status" value="1"/>
</dbReference>
<keyword evidence="7" id="KW-0479">Metal-binding</keyword>
<evidence type="ECO:0000256" key="8">
    <source>
        <dbReference type="ARBA" id="ARBA00022741"/>
    </source>
</evidence>
<comment type="catalytic activity">
    <reaction evidence="13">
        <text>4-methyl-5-(2-phosphooxyethyl)-thiazole + 4-amino-2-methyl-5-(diphosphooxymethyl)pyrimidine + H(+) = thiamine phosphate + diphosphate</text>
        <dbReference type="Rhea" id="RHEA:22328"/>
        <dbReference type="ChEBI" id="CHEBI:15378"/>
        <dbReference type="ChEBI" id="CHEBI:33019"/>
        <dbReference type="ChEBI" id="CHEBI:37575"/>
        <dbReference type="ChEBI" id="CHEBI:57841"/>
        <dbReference type="ChEBI" id="CHEBI:58296"/>
        <dbReference type="EC" id="2.5.1.3"/>
    </reaction>
</comment>
<keyword evidence="11" id="KW-0460">Magnesium</keyword>
<accession>A0AAD5TKB4</accession>
<organism evidence="19 20">
    <name type="scientific">Geranomyces variabilis</name>
    <dbReference type="NCBI Taxonomy" id="109894"/>
    <lineage>
        <taxon>Eukaryota</taxon>
        <taxon>Fungi</taxon>
        <taxon>Fungi incertae sedis</taxon>
        <taxon>Chytridiomycota</taxon>
        <taxon>Chytridiomycota incertae sedis</taxon>
        <taxon>Chytridiomycetes</taxon>
        <taxon>Spizellomycetales</taxon>
        <taxon>Powellomycetaceae</taxon>
        <taxon>Geranomyces</taxon>
    </lineage>
</organism>
<keyword evidence="9" id="KW-0418">Kinase</keyword>
<evidence type="ECO:0000256" key="11">
    <source>
        <dbReference type="ARBA" id="ARBA00022842"/>
    </source>
</evidence>
<dbReference type="Gene3D" id="3.20.20.70">
    <property type="entry name" value="Aldolase class I"/>
    <property type="match status" value="1"/>
</dbReference>
<dbReference type="HAMAP" id="MF_00097">
    <property type="entry name" value="TMP_synthase"/>
    <property type="match status" value="1"/>
</dbReference>
<keyword evidence="8" id="KW-0547">Nucleotide-binding</keyword>
<dbReference type="AlphaFoldDB" id="A0AAD5TKB4"/>
<comment type="pathway">
    <text evidence="4">Cofactor biosynthesis; thiamine diphosphate biosynthesis; 4-methyl-5-(2-phosphoethyl)-thiazole from 5-(2-hydroxyethyl)-4-methylthiazole: step 1/1.</text>
</comment>
<dbReference type="NCBIfam" id="NF006830">
    <property type="entry name" value="PRK09355.1"/>
    <property type="match status" value="1"/>
</dbReference>
<evidence type="ECO:0000256" key="2">
    <source>
        <dbReference type="ARBA" id="ARBA00001946"/>
    </source>
</evidence>
<dbReference type="Pfam" id="PF02581">
    <property type="entry name" value="TMP-TENI"/>
    <property type="match status" value="1"/>
</dbReference>
<comment type="cofactor">
    <cofactor evidence="2">
        <name>Mg(2+)</name>
        <dbReference type="ChEBI" id="CHEBI:18420"/>
    </cofactor>
</comment>
<comment type="caution">
    <text evidence="19">The sequence shown here is derived from an EMBL/GenBank/DDBJ whole genome shotgun (WGS) entry which is preliminary data.</text>
</comment>
<evidence type="ECO:0000313" key="20">
    <source>
        <dbReference type="Proteomes" id="UP001212152"/>
    </source>
</evidence>
<comment type="catalytic activity">
    <reaction evidence="14">
        <text>2-(2-carboxy-4-methylthiazol-5-yl)ethyl phosphate + 4-amino-2-methyl-5-(diphosphooxymethyl)pyrimidine + 2 H(+) = thiamine phosphate + CO2 + diphosphate</text>
        <dbReference type="Rhea" id="RHEA:47848"/>
        <dbReference type="ChEBI" id="CHEBI:15378"/>
        <dbReference type="ChEBI" id="CHEBI:16526"/>
        <dbReference type="ChEBI" id="CHEBI:33019"/>
        <dbReference type="ChEBI" id="CHEBI:37575"/>
        <dbReference type="ChEBI" id="CHEBI:57841"/>
        <dbReference type="ChEBI" id="CHEBI:62890"/>
        <dbReference type="EC" id="2.5.1.3"/>
    </reaction>
</comment>
<evidence type="ECO:0000256" key="3">
    <source>
        <dbReference type="ARBA" id="ARBA00003814"/>
    </source>
</evidence>
<protein>
    <recommendedName>
        <fullName evidence="18">Thiamine phosphate synthase/TenI domain-containing protein</fullName>
    </recommendedName>
</protein>
<evidence type="ECO:0000256" key="14">
    <source>
        <dbReference type="ARBA" id="ARBA00047851"/>
    </source>
</evidence>